<evidence type="ECO:0000313" key="2">
    <source>
        <dbReference type="Proteomes" id="UP000018144"/>
    </source>
</evidence>
<name>U4L0C2_PYROM</name>
<keyword evidence="2" id="KW-1185">Reference proteome</keyword>
<proteinExistence type="predicted"/>
<protein>
    <submittedName>
        <fullName evidence="1">Uncharacterized protein</fullName>
    </submittedName>
</protein>
<sequence length="62" mass="7063">MIYLIPTTVEYKKKPRCSAASTCTVHETSHGLPFYESTTKQARFLNSTLDLCPWIISMPQKV</sequence>
<evidence type="ECO:0000313" key="1">
    <source>
        <dbReference type="EMBL" id="CCX05449.1"/>
    </source>
</evidence>
<organism evidence="1 2">
    <name type="scientific">Pyronema omphalodes (strain CBS 100304)</name>
    <name type="common">Pyronema confluens</name>
    <dbReference type="NCBI Taxonomy" id="1076935"/>
    <lineage>
        <taxon>Eukaryota</taxon>
        <taxon>Fungi</taxon>
        <taxon>Dikarya</taxon>
        <taxon>Ascomycota</taxon>
        <taxon>Pezizomycotina</taxon>
        <taxon>Pezizomycetes</taxon>
        <taxon>Pezizales</taxon>
        <taxon>Pyronemataceae</taxon>
        <taxon>Pyronema</taxon>
    </lineage>
</organism>
<dbReference type="AlphaFoldDB" id="U4L0C2"/>
<gene>
    <name evidence="1" type="ORF">PCON_05036</name>
</gene>
<reference evidence="1 2" key="1">
    <citation type="journal article" date="2013" name="PLoS Genet.">
        <title>The genome and development-dependent transcriptomes of Pyronema confluens: a window into fungal evolution.</title>
        <authorList>
            <person name="Traeger S."/>
            <person name="Altegoer F."/>
            <person name="Freitag M."/>
            <person name="Gabaldon T."/>
            <person name="Kempken F."/>
            <person name="Kumar A."/>
            <person name="Marcet-Houben M."/>
            <person name="Poggeler S."/>
            <person name="Stajich J.E."/>
            <person name="Nowrousian M."/>
        </authorList>
    </citation>
    <scope>NUCLEOTIDE SEQUENCE [LARGE SCALE GENOMIC DNA]</scope>
    <source>
        <strain evidence="2">CBS 100304</strain>
        <tissue evidence="1">Vegetative mycelium</tissue>
    </source>
</reference>
<accession>U4L0C2</accession>
<dbReference type="Proteomes" id="UP000018144">
    <property type="component" value="Unassembled WGS sequence"/>
</dbReference>
<dbReference type="EMBL" id="HF935254">
    <property type="protein sequence ID" value="CCX05449.1"/>
    <property type="molecule type" value="Genomic_DNA"/>
</dbReference>